<dbReference type="InterPro" id="IPR001296">
    <property type="entry name" value="Glyco_trans_1"/>
</dbReference>
<name>A0ABW3SAY2_9BACL</name>
<dbReference type="PANTHER" id="PTHR12526:SF638">
    <property type="entry name" value="SPORE COAT PROTEIN SA"/>
    <property type="match status" value="1"/>
</dbReference>
<dbReference type="EC" id="2.4.-.-" evidence="3"/>
<reference evidence="4" key="1">
    <citation type="journal article" date="2019" name="Int. J. Syst. Evol. Microbiol.">
        <title>The Global Catalogue of Microorganisms (GCM) 10K type strain sequencing project: providing services to taxonomists for standard genome sequencing and annotation.</title>
        <authorList>
            <consortium name="The Broad Institute Genomics Platform"/>
            <consortium name="The Broad Institute Genome Sequencing Center for Infectious Disease"/>
            <person name="Wu L."/>
            <person name="Ma J."/>
        </authorList>
    </citation>
    <scope>NUCLEOTIDE SEQUENCE [LARGE SCALE GENOMIC DNA]</scope>
    <source>
        <strain evidence="4">CCUG 48216</strain>
    </source>
</reference>
<dbReference type="InterPro" id="IPR028098">
    <property type="entry name" value="Glyco_trans_4-like_N"/>
</dbReference>
<organism evidence="3 4">
    <name type="scientific">Paenibacillus timonensis</name>
    <dbReference type="NCBI Taxonomy" id="225915"/>
    <lineage>
        <taxon>Bacteria</taxon>
        <taxon>Bacillati</taxon>
        <taxon>Bacillota</taxon>
        <taxon>Bacilli</taxon>
        <taxon>Bacillales</taxon>
        <taxon>Paenibacillaceae</taxon>
        <taxon>Paenibacillus</taxon>
    </lineage>
</organism>
<proteinExistence type="predicted"/>
<comment type="caution">
    <text evidence="3">The sequence shown here is derived from an EMBL/GenBank/DDBJ whole genome shotgun (WGS) entry which is preliminary data.</text>
</comment>
<dbReference type="Proteomes" id="UP001597211">
    <property type="component" value="Unassembled WGS sequence"/>
</dbReference>
<evidence type="ECO:0000313" key="3">
    <source>
        <dbReference type="EMBL" id="MFD1181948.1"/>
    </source>
</evidence>
<gene>
    <name evidence="3" type="ORF">ACFQ2Z_11300</name>
</gene>
<dbReference type="SUPFAM" id="SSF53756">
    <property type="entry name" value="UDP-Glycosyltransferase/glycogen phosphorylase"/>
    <property type="match status" value="1"/>
</dbReference>
<accession>A0ABW3SAY2</accession>
<feature type="domain" description="Glycosyltransferase subfamily 4-like N-terminal" evidence="2">
    <location>
        <begin position="14"/>
        <end position="169"/>
    </location>
</feature>
<dbReference type="RefSeq" id="WP_240268945.1">
    <property type="nucleotide sequence ID" value="NZ_JAKSXN010000018.1"/>
</dbReference>
<keyword evidence="3" id="KW-0808">Transferase</keyword>
<evidence type="ECO:0000313" key="4">
    <source>
        <dbReference type="Proteomes" id="UP001597211"/>
    </source>
</evidence>
<dbReference type="PANTHER" id="PTHR12526">
    <property type="entry name" value="GLYCOSYLTRANSFERASE"/>
    <property type="match status" value="1"/>
</dbReference>
<dbReference type="GO" id="GO:0016757">
    <property type="term" value="F:glycosyltransferase activity"/>
    <property type="evidence" value="ECO:0007669"/>
    <property type="project" value="UniProtKB-KW"/>
</dbReference>
<keyword evidence="3" id="KW-0328">Glycosyltransferase</keyword>
<feature type="domain" description="Glycosyl transferase family 1" evidence="1">
    <location>
        <begin position="217"/>
        <end position="379"/>
    </location>
</feature>
<dbReference type="EMBL" id="JBHTKZ010000018">
    <property type="protein sequence ID" value="MFD1181948.1"/>
    <property type="molecule type" value="Genomic_DNA"/>
</dbReference>
<sequence>MKLLFLITGFDYAGAENQVLLLCRELRARGCEVRLATMIPPVAYLEELQELGVDVVSLGMKKGVPDPRALFRLARLIRQMRPDVVHSHLVHANILARVTRLFVRIPYLVCTAHNINEGGWRREMLYRLTDPLGDLLTNVSREAVRGYTERRISPARKIRLMENGIDLSRFGGDERGRLELRAELGVKGEKVRCEPESGEVGREVEGGDDAGAGEAAKSARIRREPFVWLAAGRFVPEKDYPAMLFAFAEAWQSFPDSVLWIAGIGPERPRIERQAEELGLSGRVRFLGIRTDMPELLHAADGFVLSSKWEGLPIVLLEACAGRLPIVATAVGGNAEVVLDGVNGYLVPPEEPAALARAMERVMALPPEDRRAMGQRGREHAAANYAMSRVAGKWIELYEQASGRELPAARALPKEAHEG</sequence>
<dbReference type="Pfam" id="PF00534">
    <property type="entry name" value="Glycos_transf_1"/>
    <property type="match status" value="1"/>
</dbReference>
<keyword evidence="4" id="KW-1185">Reference proteome</keyword>
<dbReference type="Gene3D" id="3.40.50.2000">
    <property type="entry name" value="Glycogen Phosphorylase B"/>
    <property type="match status" value="3"/>
</dbReference>
<dbReference type="Pfam" id="PF13439">
    <property type="entry name" value="Glyco_transf_4"/>
    <property type="match status" value="1"/>
</dbReference>
<evidence type="ECO:0000259" key="2">
    <source>
        <dbReference type="Pfam" id="PF13439"/>
    </source>
</evidence>
<protein>
    <submittedName>
        <fullName evidence="3">Glycosyltransferase</fullName>
        <ecNumber evidence="3">2.4.-.-</ecNumber>
    </submittedName>
</protein>
<evidence type="ECO:0000259" key="1">
    <source>
        <dbReference type="Pfam" id="PF00534"/>
    </source>
</evidence>